<dbReference type="EMBL" id="CP013568">
    <property type="protein sequence ID" value="ANL84655.1"/>
    <property type="molecule type" value="Genomic_DNA"/>
</dbReference>
<dbReference type="RefSeq" id="WP_064832538.1">
    <property type="nucleotide sequence ID" value="NZ_CP013568.1"/>
</dbReference>
<gene>
    <name evidence="2" type="ORF">AMC81_CH01874</name>
</gene>
<proteinExistence type="predicted"/>
<dbReference type="Pfam" id="PF19889">
    <property type="entry name" value="DUF6362"/>
    <property type="match status" value="1"/>
</dbReference>
<reference evidence="2 3" key="1">
    <citation type="submission" date="2015-11" db="EMBL/GenBank/DDBJ databases">
        <title>The limits of bacterial species coexistence and the symbiotic plasmid transference in sympatric Rhizobium populations.</title>
        <authorList>
            <person name="Perez-Carrascal O.M."/>
            <person name="VanInsberghe D."/>
            <person name="Juarez S."/>
            <person name="Polz M.F."/>
            <person name="Vinuesa P."/>
            <person name="Gonzalez V."/>
        </authorList>
    </citation>
    <scope>NUCLEOTIDE SEQUENCE [LARGE SCALE GENOMIC DNA]</scope>
    <source>
        <strain evidence="2 3">N771</strain>
    </source>
</reference>
<evidence type="ECO:0000313" key="3">
    <source>
        <dbReference type="Proteomes" id="UP000078551"/>
    </source>
</evidence>
<keyword evidence="3" id="KW-1185">Reference proteome</keyword>
<evidence type="ECO:0000259" key="1">
    <source>
        <dbReference type="Pfam" id="PF19889"/>
    </source>
</evidence>
<name>A0ABM6C8W3_9HYPH</name>
<dbReference type="Proteomes" id="UP000078551">
    <property type="component" value="Chromosome"/>
</dbReference>
<accession>A0ABM6C8W3</accession>
<evidence type="ECO:0000313" key="2">
    <source>
        <dbReference type="EMBL" id="ANL84655.1"/>
    </source>
</evidence>
<protein>
    <recommendedName>
        <fullName evidence="1">DUF6362 domain-containing protein</fullName>
    </recommendedName>
</protein>
<organism evidence="2 3">
    <name type="scientific">Rhizobium phaseoli</name>
    <dbReference type="NCBI Taxonomy" id="396"/>
    <lineage>
        <taxon>Bacteria</taxon>
        <taxon>Pseudomonadati</taxon>
        <taxon>Pseudomonadota</taxon>
        <taxon>Alphaproteobacteria</taxon>
        <taxon>Hyphomicrobiales</taxon>
        <taxon>Rhizobiaceae</taxon>
        <taxon>Rhizobium/Agrobacterium group</taxon>
        <taxon>Rhizobium</taxon>
    </lineage>
</organism>
<feature type="domain" description="DUF6362" evidence="1">
    <location>
        <begin position="66"/>
        <end position="132"/>
    </location>
</feature>
<sequence length="214" mass="25234">MITGREIGERFIRAVEISMRSFSSVGPKVSRRAAWIEFQYTQADKNGWGAERLAEERKDFWSTLRIPSAREISEAEETQQWLRFVENESERCCLTAWAWCLARKESFKDWCGRTGIHAETGRRRKERAIVRILLALSRKPLQHNEIDLQALLPDEAEMSDKHVNIAEGLTHWRQEDARPMACDFDSALDRFDWADKQNERRRQREAERRKRQAA</sequence>
<dbReference type="InterPro" id="IPR045942">
    <property type="entry name" value="DUF6362"/>
</dbReference>